<evidence type="ECO:0000256" key="4">
    <source>
        <dbReference type="ARBA" id="ARBA00023136"/>
    </source>
</evidence>
<dbReference type="InterPro" id="IPR012944">
    <property type="entry name" value="SusD_RagB_dom"/>
</dbReference>
<evidence type="ECO:0000259" key="7">
    <source>
        <dbReference type="Pfam" id="PF14322"/>
    </source>
</evidence>
<evidence type="ECO:0000256" key="2">
    <source>
        <dbReference type="ARBA" id="ARBA00006275"/>
    </source>
</evidence>
<dbReference type="Pfam" id="PF07980">
    <property type="entry name" value="SusD_RagB"/>
    <property type="match status" value="1"/>
</dbReference>
<feature type="domain" description="SusD-like N-terminal" evidence="7">
    <location>
        <begin position="99"/>
        <end position="222"/>
    </location>
</feature>
<dbReference type="InterPro" id="IPR033985">
    <property type="entry name" value="SusD-like_N"/>
</dbReference>
<organism evidence="8 9">
    <name type="scientific">Phocaeicola intestinalis</name>
    <dbReference type="NCBI Taxonomy" id="2762212"/>
    <lineage>
        <taxon>Bacteria</taxon>
        <taxon>Pseudomonadati</taxon>
        <taxon>Bacteroidota</taxon>
        <taxon>Bacteroidia</taxon>
        <taxon>Bacteroidales</taxon>
        <taxon>Bacteroidaceae</taxon>
        <taxon>Phocaeicola</taxon>
    </lineage>
</organism>
<dbReference type="RefSeq" id="WP_191762879.1">
    <property type="nucleotide sequence ID" value="NZ_JACSPP010000004.1"/>
</dbReference>
<dbReference type="EMBL" id="JACSPP010000004">
    <property type="protein sequence ID" value="MBD8039295.1"/>
    <property type="molecule type" value="Genomic_DNA"/>
</dbReference>
<reference evidence="8 9" key="1">
    <citation type="submission" date="2020-08" db="EMBL/GenBank/DDBJ databases">
        <title>A Genomic Blueprint of the Chicken Gut Microbiome.</title>
        <authorList>
            <person name="Gilroy R."/>
            <person name="Ravi A."/>
            <person name="Getino M."/>
            <person name="Pursley I."/>
            <person name="Horton D.L."/>
            <person name="Alikhan N.-F."/>
            <person name="Baker D."/>
            <person name="Gharbi K."/>
            <person name="Hall N."/>
            <person name="Watson M."/>
            <person name="Adriaenssens E.M."/>
            <person name="Foster-Nyarko E."/>
            <person name="Jarju S."/>
            <person name="Secka A."/>
            <person name="Antonio M."/>
            <person name="Oren A."/>
            <person name="Chaudhuri R."/>
            <person name="La Ragione R.M."/>
            <person name="Hildebrand F."/>
            <person name="Pallen M.J."/>
        </authorList>
    </citation>
    <scope>NUCLEOTIDE SEQUENCE [LARGE SCALE GENOMIC DNA]</scope>
    <source>
        <strain evidence="8 9">Sa1CVN1</strain>
    </source>
</reference>
<accession>A0ABR8Y517</accession>
<gene>
    <name evidence="8" type="ORF">H9625_02310</name>
</gene>
<feature type="domain" description="RagB/SusD" evidence="6">
    <location>
        <begin position="338"/>
        <end position="478"/>
    </location>
</feature>
<keyword evidence="9" id="KW-1185">Reference proteome</keyword>
<dbReference type="Gene3D" id="1.25.40.390">
    <property type="match status" value="1"/>
</dbReference>
<evidence type="ECO:0000313" key="9">
    <source>
        <dbReference type="Proteomes" id="UP000620874"/>
    </source>
</evidence>
<evidence type="ECO:0000256" key="1">
    <source>
        <dbReference type="ARBA" id="ARBA00004442"/>
    </source>
</evidence>
<comment type="caution">
    <text evidence="8">The sequence shown here is derived from an EMBL/GenBank/DDBJ whole genome shotgun (WGS) entry which is preliminary data.</text>
</comment>
<dbReference type="Pfam" id="PF14322">
    <property type="entry name" value="SusD-like_3"/>
    <property type="match status" value="1"/>
</dbReference>
<keyword evidence="3" id="KW-0732">Signal</keyword>
<sequence>MKLNNNFIIIAGITLALASCDLDKFPEGQYVSDEQKENIIESRPNLITAEANAMAARLNFFGTISDDLNTYHSDYGVPAVSLQLESGGQDIVASTSGYNWFSRSQNYADRDYADASGAEFIWKIFYNHMKAANDLLKLIDANTEDADLQRYRGQALAARAYDYLNLVQCFQFTYAGHESALAVPIVTETKTDEELQNNPRATVEQVYEQIMNDLNQAAELLAGFDAGSNKDQIDEAVVYGLRARANLLMQNWAAAAEDADKAIQGGTPQSLQEVSTPTFNSATASSWLWGILISPDNEVVTTGIINWPSHLCSFTGNGYTTLTGTFRSVSSSLYEQIPDTDIRKQWFISPDTTSTLVDNETVNGTPVIEYFGLAPYVNTKFGAYQSVFGNTTNSSDWPLMRVEEMYLIKAEAEAMSGNLGAGKSTLESFVQTYRNPSFTSHATSAEELQDEVWLQRRMELWGEGFALFDILRLKKPIVRKGTNYPASVQFNLDPESQIMIYRIPQCEMETNEGITDEDNNPAAERPTL</sequence>
<dbReference type="InterPro" id="IPR011990">
    <property type="entry name" value="TPR-like_helical_dom_sf"/>
</dbReference>
<dbReference type="PROSITE" id="PS51257">
    <property type="entry name" value="PROKAR_LIPOPROTEIN"/>
    <property type="match status" value="1"/>
</dbReference>
<evidence type="ECO:0000256" key="5">
    <source>
        <dbReference type="ARBA" id="ARBA00023237"/>
    </source>
</evidence>
<keyword evidence="4" id="KW-0472">Membrane</keyword>
<comment type="subcellular location">
    <subcellularLocation>
        <location evidence="1">Cell outer membrane</location>
    </subcellularLocation>
</comment>
<evidence type="ECO:0000256" key="3">
    <source>
        <dbReference type="ARBA" id="ARBA00022729"/>
    </source>
</evidence>
<protein>
    <submittedName>
        <fullName evidence="8">RagB/SusD family nutrient uptake outer membrane protein</fullName>
    </submittedName>
</protein>
<name>A0ABR8Y517_9BACT</name>
<proteinExistence type="inferred from homology"/>
<keyword evidence="5" id="KW-0998">Cell outer membrane</keyword>
<evidence type="ECO:0000313" key="8">
    <source>
        <dbReference type="EMBL" id="MBD8039295.1"/>
    </source>
</evidence>
<dbReference type="Proteomes" id="UP000620874">
    <property type="component" value="Unassembled WGS sequence"/>
</dbReference>
<evidence type="ECO:0000259" key="6">
    <source>
        <dbReference type="Pfam" id="PF07980"/>
    </source>
</evidence>
<comment type="similarity">
    <text evidence="2">Belongs to the SusD family.</text>
</comment>
<dbReference type="SUPFAM" id="SSF48452">
    <property type="entry name" value="TPR-like"/>
    <property type="match status" value="1"/>
</dbReference>